<reference evidence="1" key="2">
    <citation type="submission" date="2022-06" db="UniProtKB">
        <authorList>
            <consortium name="EnsemblMetazoa"/>
        </authorList>
    </citation>
    <scope>IDENTIFICATION</scope>
    <source>
        <strain evidence="1">DF5081</strain>
    </source>
</reference>
<dbReference type="AlphaFoldDB" id="A0A8R1DN12"/>
<keyword evidence="2" id="KW-1185">Reference proteome</keyword>
<evidence type="ECO:0000313" key="2">
    <source>
        <dbReference type="Proteomes" id="UP000005237"/>
    </source>
</evidence>
<evidence type="ECO:0000313" key="1">
    <source>
        <dbReference type="EnsemblMetazoa" id="CJA07320.1"/>
    </source>
</evidence>
<proteinExistence type="predicted"/>
<name>A0A8R1DN12_CAEJA</name>
<dbReference type="EnsemblMetazoa" id="CJA07320.1">
    <property type="protein sequence ID" value="CJA07320.1"/>
    <property type="gene ID" value="WBGene00126524"/>
</dbReference>
<accession>A0A8R1DN12</accession>
<sequence>MSDGAPEELRETGKDNFGRYCTENLCNGNFDNVVKGPGNSGGGDDEPGALEGSVDGLAEKLHSANVSLS</sequence>
<organism evidence="1 2">
    <name type="scientific">Caenorhabditis japonica</name>
    <dbReference type="NCBI Taxonomy" id="281687"/>
    <lineage>
        <taxon>Eukaryota</taxon>
        <taxon>Metazoa</taxon>
        <taxon>Ecdysozoa</taxon>
        <taxon>Nematoda</taxon>
        <taxon>Chromadorea</taxon>
        <taxon>Rhabditida</taxon>
        <taxon>Rhabditina</taxon>
        <taxon>Rhabditomorpha</taxon>
        <taxon>Rhabditoidea</taxon>
        <taxon>Rhabditidae</taxon>
        <taxon>Peloderinae</taxon>
        <taxon>Caenorhabditis</taxon>
    </lineage>
</organism>
<protein>
    <submittedName>
        <fullName evidence="1">Uncharacterized protein</fullName>
    </submittedName>
</protein>
<reference evidence="2" key="1">
    <citation type="submission" date="2010-08" db="EMBL/GenBank/DDBJ databases">
        <authorList>
            <consortium name="Caenorhabditis japonica Sequencing Consortium"/>
            <person name="Wilson R.K."/>
        </authorList>
    </citation>
    <scope>NUCLEOTIDE SEQUENCE [LARGE SCALE GENOMIC DNA]</scope>
    <source>
        <strain evidence="2">DF5081</strain>
    </source>
</reference>
<dbReference type="Proteomes" id="UP000005237">
    <property type="component" value="Unassembled WGS sequence"/>
</dbReference>